<dbReference type="CDD" id="cd14688">
    <property type="entry name" value="bZIP_YAP"/>
    <property type="match status" value="1"/>
</dbReference>
<sequence length="446" mass="49323">MPHNSRHQETCSSSPPKKKYQRSQSPRAKERRKIQNRIAQRNHRRRLKEQSVSSSEDCTDLYDSLELFTIPPHQFEGLDSLENIMTPTDTMISDDMSLNSAPAWAPVDSNLGFTVDPSLAQFPEAGSYPSDSTPFVFPFLDGCTCSAMTGPCARHLEEIKFQMSLSAPPPSNNQLASPTLSTVDFDGGSPSPFSLDGSNTPYMMNSKRGPPHRHRSNTSVSTTSTPSSLCSASEPASMPATEYSTLIPRDHPAFPNPTGPDDAARNTDRFTKLLSAVRVAGFADFDSMVSTYYTCTFEKGSMSDMAQRASRSRRLGRLLQNLHASSCTWSRWEAKGFQASSVENAKAILLNEMKKVSRHVKVDEDALSALHALRTSSGEIDRIEENRLMALLTTFTDHVETAVPDDAPHLWSLFTELAGPQSLYCDRVTQAVLALLINGRCSQWHH</sequence>
<keyword evidence="4" id="KW-1185">Reference proteome</keyword>
<name>A0A9P4KJ64_9PLEO</name>
<organism evidence="3 4">
    <name type="scientific">Lojkania enalia</name>
    <dbReference type="NCBI Taxonomy" id="147567"/>
    <lineage>
        <taxon>Eukaryota</taxon>
        <taxon>Fungi</taxon>
        <taxon>Dikarya</taxon>
        <taxon>Ascomycota</taxon>
        <taxon>Pezizomycotina</taxon>
        <taxon>Dothideomycetes</taxon>
        <taxon>Pleosporomycetidae</taxon>
        <taxon>Pleosporales</taxon>
        <taxon>Pleosporales incertae sedis</taxon>
        <taxon>Lojkania</taxon>
    </lineage>
</organism>
<dbReference type="Proteomes" id="UP000800093">
    <property type="component" value="Unassembled WGS sequence"/>
</dbReference>
<proteinExistence type="predicted"/>
<dbReference type="PROSITE" id="PS00036">
    <property type="entry name" value="BZIP_BASIC"/>
    <property type="match status" value="1"/>
</dbReference>
<feature type="region of interest" description="Disordered" evidence="1">
    <location>
        <begin position="166"/>
        <end position="266"/>
    </location>
</feature>
<feature type="region of interest" description="Disordered" evidence="1">
    <location>
        <begin position="1"/>
        <end position="53"/>
    </location>
</feature>
<reference evidence="4" key="1">
    <citation type="journal article" date="2020" name="Stud. Mycol.">
        <title>101 Dothideomycetes genomes: A test case for predicting lifestyles and emergence of pathogens.</title>
        <authorList>
            <person name="Haridas S."/>
            <person name="Albert R."/>
            <person name="Binder M."/>
            <person name="Bloem J."/>
            <person name="LaButti K."/>
            <person name="Salamov A."/>
            <person name="Andreopoulos B."/>
            <person name="Baker S."/>
            <person name="Barry K."/>
            <person name="Bills G."/>
            <person name="Bluhm B."/>
            <person name="Cannon C."/>
            <person name="Castanera R."/>
            <person name="Culley D."/>
            <person name="Daum C."/>
            <person name="Ezra D."/>
            <person name="Gonzalez J."/>
            <person name="Henrissat B."/>
            <person name="Kuo A."/>
            <person name="Liang C."/>
            <person name="Lipzen A."/>
            <person name="Lutzoni F."/>
            <person name="Magnuson J."/>
            <person name="Mondo S."/>
            <person name="Nolan M."/>
            <person name="Ohm R."/>
            <person name="Pangilinan J."/>
            <person name="Park H.-J."/>
            <person name="Ramirez L."/>
            <person name="Alfaro M."/>
            <person name="Sun H."/>
            <person name="Tritt A."/>
            <person name="Yoshinaga Y."/>
            <person name="Zwiers L.-H."/>
            <person name="Turgeon B."/>
            <person name="Goodwin S."/>
            <person name="Spatafora J."/>
            <person name="Crous P."/>
            <person name="Grigoriev I."/>
        </authorList>
    </citation>
    <scope>NUCLEOTIDE SEQUENCE [LARGE SCALE GENOMIC DNA]</scope>
    <source>
        <strain evidence="4">CBS 304.66</strain>
    </source>
</reference>
<dbReference type="AlphaFoldDB" id="A0A9P4KJ64"/>
<evidence type="ECO:0000313" key="3">
    <source>
        <dbReference type="EMBL" id="KAF2268090.1"/>
    </source>
</evidence>
<feature type="compositionally biased region" description="Basic residues" evidence="1">
    <location>
        <begin position="29"/>
        <end position="47"/>
    </location>
</feature>
<dbReference type="InterPro" id="IPR004827">
    <property type="entry name" value="bZIP"/>
</dbReference>
<protein>
    <recommendedName>
        <fullName evidence="2">BZIP domain-containing protein</fullName>
    </recommendedName>
</protein>
<dbReference type="GO" id="GO:0003700">
    <property type="term" value="F:DNA-binding transcription factor activity"/>
    <property type="evidence" value="ECO:0007669"/>
    <property type="project" value="InterPro"/>
</dbReference>
<feature type="non-terminal residue" evidence="3">
    <location>
        <position position="1"/>
    </location>
</feature>
<feature type="compositionally biased region" description="Polar residues" evidence="1">
    <location>
        <begin position="172"/>
        <end position="182"/>
    </location>
</feature>
<feature type="compositionally biased region" description="Low complexity" evidence="1">
    <location>
        <begin position="217"/>
        <end position="233"/>
    </location>
</feature>
<accession>A0A9P4KJ64</accession>
<gene>
    <name evidence="3" type="ORF">CC78DRAFT_590306</name>
</gene>
<dbReference type="OrthoDB" id="194358at2759"/>
<evidence type="ECO:0000256" key="1">
    <source>
        <dbReference type="SAM" id="MobiDB-lite"/>
    </source>
</evidence>
<evidence type="ECO:0000259" key="2">
    <source>
        <dbReference type="PROSITE" id="PS00036"/>
    </source>
</evidence>
<comment type="caution">
    <text evidence="3">The sequence shown here is derived from an EMBL/GenBank/DDBJ whole genome shotgun (WGS) entry which is preliminary data.</text>
</comment>
<evidence type="ECO:0000313" key="4">
    <source>
        <dbReference type="Proteomes" id="UP000800093"/>
    </source>
</evidence>
<dbReference type="EMBL" id="ML986588">
    <property type="protein sequence ID" value="KAF2268090.1"/>
    <property type="molecule type" value="Genomic_DNA"/>
</dbReference>
<feature type="domain" description="BZIP" evidence="2">
    <location>
        <begin position="31"/>
        <end position="46"/>
    </location>
</feature>